<reference evidence="1 2" key="1">
    <citation type="submission" date="2015-07" db="EMBL/GenBank/DDBJ databases">
        <title>Isolation and Genomic Characterization of a Novel Halophilic Metal-Reducing Deltaproteobacterium from the Deep Subsurface.</title>
        <authorList>
            <person name="Badalamenti J.P."/>
            <person name="Summers Z.M."/>
            <person name="Gralnick J.A."/>
            <person name="Bond D.R."/>
        </authorList>
    </citation>
    <scope>NUCLEOTIDE SEQUENCE [LARGE SCALE GENOMIC DNA]</scope>
    <source>
        <strain evidence="1 2">WTL</strain>
    </source>
</reference>
<dbReference type="AlphaFoldDB" id="A0A0M5IZL4"/>
<dbReference type="Proteomes" id="UP000057158">
    <property type="component" value="Chromosome"/>
</dbReference>
<gene>
    <name evidence="1" type="ORF">DSOUD_2953</name>
</gene>
<keyword evidence="2" id="KW-1185">Reference proteome</keyword>
<evidence type="ECO:0000313" key="1">
    <source>
        <dbReference type="EMBL" id="ALC17681.1"/>
    </source>
</evidence>
<evidence type="ECO:0000313" key="2">
    <source>
        <dbReference type="Proteomes" id="UP000057158"/>
    </source>
</evidence>
<dbReference type="EMBL" id="CP010802">
    <property type="protein sequence ID" value="ALC17681.1"/>
    <property type="molecule type" value="Genomic_DNA"/>
</dbReference>
<dbReference type="RefSeq" id="WP_053551676.1">
    <property type="nucleotide sequence ID" value="NZ_CP010802.1"/>
</dbReference>
<dbReference type="STRING" id="1603606.DSOUD_2953"/>
<name>A0A0M5IZL4_9BACT</name>
<dbReference type="OrthoDB" id="5392943at2"/>
<accession>A0A0M5IZL4</accession>
<protein>
    <submittedName>
        <fullName evidence="1">Uncharacterized protein</fullName>
    </submittedName>
</protein>
<dbReference type="KEGG" id="des:DSOUD_2953"/>
<dbReference type="PATRIC" id="fig|1603606.3.peg.3184"/>
<sequence>MLQKLILTFLLIFPMGILPAGAWAKDSSLSLVGELDYGEHWAEDGGVRTLDANYFAQQYSLLVKQKGLLAHGQGGRYDFALGYEWNSLASKLNDVETDIDTGKVLFRGDVRIEPGGLPFRLHLYSEDMHRSTFISSNVDSIFNSSPTDSFNLEGPINNLSNGQHIRSGATLVVGIRNGHYQGRYRDVLSNFPRLLIDYEEIFVRDLKSSTPQEYRDRNLAFVSLNKKDNWFHYRLFTHRDAINPLQDFDESIYMLGTVDHTYRRQWVNLTNWIKLSADGSYTTSRDFDAIGETTKRYDMNLFTTAARGHWNATNFNTFSREMDIGLLRKELEVPLFVQGQIDRDTAWRLRFIGHQEERNQFNSGAETDEANLFASSRVEMFKRAQFILSPQLEAELKRGDFGEGHAVRAGFELYSNRDRRPKHHLFGSYSVAQFGGTGPTGFDTEFWEQVVRARIESELSLSVRAGFEQKFIYGTGTLDREVSEYVTPESDLGLTLSQTSVEKIDGDVFRSTSRAFIEHSVRSWRNRLEVTYDFLSNSNTADTQVIAEHRLRYDRRTFLADVSNRIVWGGEFAGGNIGSGGVLVASDNGAVVDMSYEHRTRLNYTPSRAVDAGLSLNYDWRHSSFGPLTHMLLTQDYKYSFFTVNGIVRKLAQLQQKLEYERFVPISGVHSSATIITLAGEYYPTRIYYVGGRVRYDLRNPEDTGALTWYASTGANFEKLQVGLDYAYGTRTAGVSTPDRVEQRWEVKVKKIF</sequence>
<proteinExistence type="predicted"/>
<organism evidence="1 2">
    <name type="scientific">Desulfuromonas soudanensis</name>
    <dbReference type="NCBI Taxonomy" id="1603606"/>
    <lineage>
        <taxon>Bacteria</taxon>
        <taxon>Pseudomonadati</taxon>
        <taxon>Thermodesulfobacteriota</taxon>
        <taxon>Desulfuromonadia</taxon>
        <taxon>Desulfuromonadales</taxon>
        <taxon>Desulfuromonadaceae</taxon>
        <taxon>Desulfuromonas</taxon>
    </lineage>
</organism>